<protein>
    <submittedName>
        <fullName evidence="1">Uncharacterized protein</fullName>
    </submittedName>
</protein>
<evidence type="ECO:0000313" key="1">
    <source>
        <dbReference type="EMBL" id="OMO55853.1"/>
    </source>
</evidence>
<reference evidence="2" key="1">
    <citation type="submission" date="2013-09" db="EMBL/GenBank/DDBJ databases">
        <title>Corchorus olitorius genome sequencing.</title>
        <authorList>
            <person name="Alam M."/>
            <person name="Haque M.S."/>
            <person name="Islam M.S."/>
            <person name="Emdad E.M."/>
            <person name="Islam M.M."/>
            <person name="Ahmed B."/>
            <person name="Halim A."/>
            <person name="Hossen Q.M.M."/>
            <person name="Hossain M.Z."/>
            <person name="Ahmed R."/>
            <person name="Khan M.M."/>
            <person name="Islam R."/>
            <person name="Rashid M.M."/>
            <person name="Khan S.A."/>
            <person name="Rahman M.S."/>
            <person name="Alam M."/>
            <person name="Yahiya A.S."/>
            <person name="Khan M.S."/>
            <person name="Azam M.S."/>
            <person name="Haque T."/>
            <person name="Lashkar M.Z.H."/>
            <person name="Akhand A.I."/>
            <person name="Morshed G."/>
            <person name="Roy S."/>
            <person name="Uddin K.S."/>
            <person name="Rabeya T."/>
            <person name="Hossain A.S."/>
            <person name="Chowdhury A."/>
            <person name="Snigdha A.R."/>
            <person name="Mortoza M.S."/>
            <person name="Matin S.A."/>
            <person name="Hoque S.M.E."/>
            <person name="Islam M.K."/>
            <person name="Roy D.K."/>
            <person name="Haider R."/>
            <person name="Moosa M.M."/>
            <person name="Elias S.M."/>
            <person name="Hasan A.M."/>
            <person name="Jahan S."/>
            <person name="Shafiuddin M."/>
            <person name="Mahmood N."/>
            <person name="Shommy N.S."/>
        </authorList>
    </citation>
    <scope>NUCLEOTIDE SEQUENCE [LARGE SCALE GENOMIC DNA]</scope>
    <source>
        <strain evidence="2">cv. O-4</strain>
    </source>
</reference>
<evidence type="ECO:0000313" key="2">
    <source>
        <dbReference type="Proteomes" id="UP000187203"/>
    </source>
</evidence>
<accession>A0A1R3GCR1</accession>
<dbReference type="Proteomes" id="UP000187203">
    <property type="component" value="Unassembled WGS sequence"/>
</dbReference>
<name>A0A1R3GCR1_9ROSI</name>
<organism evidence="1 2">
    <name type="scientific">Corchorus olitorius</name>
    <dbReference type="NCBI Taxonomy" id="93759"/>
    <lineage>
        <taxon>Eukaryota</taxon>
        <taxon>Viridiplantae</taxon>
        <taxon>Streptophyta</taxon>
        <taxon>Embryophyta</taxon>
        <taxon>Tracheophyta</taxon>
        <taxon>Spermatophyta</taxon>
        <taxon>Magnoliopsida</taxon>
        <taxon>eudicotyledons</taxon>
        <taxon>Gunneridae</taxon>
        <taxon>Pentapetalae</taxon>
        <taxon>rosids</taxon>
        <taxon>malvids</taxon>
        <taxon>Malvales</taxon>
        <taxon>Malvaceae</taxon>
        <taxon>Grewioideae</taxon>
        <taxon>Apeibeae</taxon>
        <taxon>Corchorus</taxon>
    </lineage>
</organism>
<keyword evidence="2" id="KW-1185">Reference proteome</keyword>
<sequence length="41" mass="4949">MDQHQRQCVNELVNRESMALRFASHDQTYMRHKLYNSVIVV</sequence>
<proteinExistence type="predicted"/>
<gene>
    <name evidence="1" type="ORF">COLO4_35848</name>
</gene>
<dbReference type="AlphaFoldDB" id="A0A1R3GCR1"/>
<comment type="caution">
    <text evidence="1">The sequence shown here is derived from an EMBL/GenBank/DDBJ whole genome shotgun (WGS) entry which is preliminary data.</text>
</comment>
<dbReference type="EMBL" id="AWUE01022832">
    <property type="protein sequence ID" value="OMO55853.1"/>
    <property type="molecule type" value="Genomic_DNA"/>
</dbReference>